<sequence>MGFRPTAPYFHHSVMPSTATLACLPMSLNLILTPKVAYCWLTESTEMCRFFSNLPRHTTTMVLSTLSPSHTSSRQDSAQITTSGCWATRQTCVHGLLHSPFASTNVRIAGPTLASQ</sequence>
<name>A0ABR4Q6H5_9CEST</name>
<proteinExistence type="predicted"/>
<dbReference type="EMBL" id="JAKROA010000010">
    <property type="protein sequence ID" value="KAL5104963.1"/>
    <property type="molecule type" value="Genomic_DNA"/>
</dbReference>
<dbReference type="PROSITE" id="PS51257">
    <property type="entry name" value="PROKAR_LIPOPROTEIN"/>
    <property type="match status" value="1"/>
</dbReference>
<evidence type="ECO:0000313" key="1">
    <source>
        <dbReference type="EMBL" id="KAL5104963.1"/>
    </source>
</evidence>
<comment type="caution">
    <text evidence="1">The sequence shown here is derived from an EMBL/GenBank/DDBJ whole genome shotgun (WGS) entry which is preliminary data.</text>
</comment>
<keyword evidence="2" id="KW-1185">Reference proteome</keyword>
<accession>A0ABR4Q6H5</accession>
<gene>
    <name evidence="1" type="ORF">TcWFU_006457</name>
</gene>
<evidence type="ECO:0000313" key="2">
    <source>
        <dbReference type="Proteomes" id="UP001651158"/>
    </source>
</evidence>
<reference evidence="1 2" key="1">
    <citation type="journal article" date="2022" name="Front. Cell. Infect. Microbiol.">
        <title>The Genomes of Two Strains of Taenia crassiceps the Animal Model for the Study of Human Cysticercosis.</title>
        <authorList>
            <person name="Bobes R.J."/>
            <person name="Estrada K."/>
            <person name="Rios-Valencia D.G."/>
            <person name="Calderon-Gallegos A."/>
            <person name="de la Torre P."/>
            <person name="Carrero J.C."/>
            <person name="Sanchez-Flores A."/>
            <person name="Laclette J.P."/>
        </authorList>
    </citation>
    <scope>NUCLEOTIDE SEQUENCE [LARGE SCALE GENOMIC DNA]</scope>
    <source>
        <strain evidence="1">WFUcys</strain>
    </source>
</reference>
<organism evidence="1 2">
    <name type="scientific">Taenia crassiceps</name>
    <dbReference type="NCBI Taxonomy" id="6207"/>
    <lineage>
        <taxon>Eukaryota</taxon>
        <taxon>Metazoa</taxon>
        <taxon>Spiralia</taxon>
        <taxon>Lophotrochozoa</taxon>
        <taxon>Platyhelminthes</taxon>
        <taxon>Cestoda</taxon>
        <taxon>Eucestoda</taxon>
        <taxon>Cyclophyllidea</taxon>
        <taxon>Taeniidae</taxon>
        <taxon>Taenia</taxon>
    </lineage>
</organism>
<dbReference type="Proteomes" id="UP001651158">
    <property type="component" value="Unassembled WGS sequence"/>
</dbReference>
<protein>
    <submittedName>
        <fullName evidence="1">Uncharacterized protein</fullName>
    </submittedName>
</protein>